<feature type="transmembrane region" description="Helical" evidence="17">
    <location>
        <begin position="374"/>
        <end position="397"/>
    </location>
</feature>
<evidence type="ECO:0000313" key="21">
    <source>
        <dbReference type="RefSeq" id="XP_014489037.1"/>
    </source>
</evidence>
<evidence type="ECO:0000259" key="19">
    <source>
        <dbReference type="Pfam" id="PF01699"/>
    </source>
</evidence>
<evidence type="ECO:0000256" key="5">
    <source>
        <dbReference type="ARBA" id="ARBA00022538"/>
    </source>
</evidence>
<evidence type="ECO:0000256" key="13">
    <source>
        <dbReference type="ARBA" id="ARBA00023053"/>
    </source>
</evidence>
<feature type="domain" description="Sodium/calcium exchanger membrane region" evidence="19">
    <location>
        <begin position="374"/>
        <end position="523"/>
    </location>
</feature>
<dbReference type="GeneID" id="106752113"/>
<dbReference type="InterPro" id="IPR004837">
    <property type="entry name" value="NaCa_Exmemb"/>
</dbReference>
<protein>
    <submittedName>
        <fullName evidence="21">Sodium/potassium/calcium exchanger 3-like</fullName>
    </submittedName>
</protein>
<keyword evidence="5" id="KW-0633">Potassium transport</keyword>
<dbReference type="GO" id="GO:0005886">
    <property type="term" value="C:plasma membrane"/>
    <property type="evidence" value="ECO:0007669"/>
    <property type="project" value="TreeGrafter"/>
</dbReference>
<dbReference type="OrthoDB" id="2127281at2759"/>
<feature type="signal peptide" evidence="18">
    <location>
        <begin position="1"/>
        <end position="18"/>
    </location>
</feature>
<feature type="transmembrane region" description="Helical" evidence="17">
    <location>
        <begin position="228"/>
        <end position="249"/>
    </location>
</feature>
<comment type="similarity">
    <text evidence="2">Belongs to the Ca(2+):cation antiporter (CaCA) (TC 2.A.19) family. SLC24A subfamily.</text>
</comment>
<evidence type="ECO:0000256" key="15">
    <source>
        <dbReference type="ARBA" id="ARBA00023136"/>
    </source>
</evidence>
<evidence type="ECO:0000256" key="6">
    <source>
        <dbReference type="ARBA" id="ARBA00022568"/>
    </source>
</evidence>
<evidence type="ECO:0000256" key="14">
    <source>
        <dbReference type="ARBA" id="ARBA00023065"/>
    </source>
</evidence>
<evidence type="ECO:0000256" key="16">
    <source>
        <dbReference type="ARBA" id="ARBA00023201"/>
    </source>
</evidence>
<dbReference type="GO" id="GO:0006874">
    <property type="term" value="P:intracellular calcium ion homeostasis"/>
    <property type="evidence" value="ECO:0007669"/>
    <property type="project" value="TreeGrafter"/>
</dbReference>
<dbReference type="AlphaFoldDB" id="A0A6P3YGW8"/>
<feature type="transmembrane region" description="Helical" evidence="17">
    <location>
        <begin position="96"/>
        <end position="115"/>
    </location>
</feature>
<keyword evidence="6" id="KW-0109">Calcium transport</keyword>
<name>A0A6P3YGW8_DINQU</name>
<dbReference type="RefSeq" id="XP_014489037.1">
    <property type="nucleotide sequence ID" value="XM_014633551.1"/>
</dbReference>
<comment type="subcellular location">
    <subcellularLocation>
        <location evidence="1">Membrane</location>
        <topology evidence="1">Multi-pass membrane protein</topology>
    </subcellularLocation>
</comment>
<keyword evidence="10" id="KW-0769">Symport</keyword>
<keyword evidence="16" id="KW-0739">Sodium transport</keyword>
<keyword evidence="4" id="KW-0050">Antiport</keyword>
<feature type="transmembrane region" description="Helical" evidence="17">
    <location>
        <begin position="166"/>
        <end position="192"/>
    </location>
</feature>
<feature type="transmembrane region" description="Helical" evidence="17">
    <location>
        <begin position="204"/>
        <end position="222"/>
    </location>
</feature>
<proteinExistence type="inferred from homology"/>
<keyword evidence="7 17" id="KW-0812">Transmembrane</keyword>
<sequence length="538" mass="59282">MSVSIATTILLIFAIVPAYDNANLGFTEFTTDGDQRAILTKSNADVHVPSRLANGMSAEDEVSPLEDGKEELNCTPHSLNDFPKDLFTGEQRKQGAAVLHAFFALYCFLMTAFVCNDYLLPSLDCICTHMKISSDVAGATFLAAASSFPELFVNVIGTFLTESDLGVGTVMGSAVFDTFATPACGALSAFHAIQLEWRILTRDCIFNVISVGTLVVIMWDGWIDLYEAIVLVILLIAYLTILFCGKYFVRWYNKFVHLFAGSTGGTAFSGEKSPKNTEEPMIDGLYRPYFHGELVAEYRRKSVTSNGARKPSADRGAEAQSHVETAEEYVEPDTPFVWPSGGTLAKIWFSFVWPLKLILFVTVPDSRYKRWKNWYVVTFIMCVLWIAVTSYLVSWMMTVLGDTIGISDSIMGLTFLAAGGNMPELISIVILSRQGNGNMAMSNTLGANTLDILMCLGVPWSIKTIMTGKSIHIVSGALSYSVLSIIVCVIIFYAVLALCKYQLNKKVGVICLILYTIFLVFAILVELNVFFRANLPMC</sequence>
<feature type="transmembrane region" description="Helical" evidence="17">
    <location>
        <begin position="443"/>
        <end position="462"/>
    </location>
</feature>
<dbReference type="Proteomes" id="UP000515204">
    <property type="component" value="Unplaced"/>
</dbReference>
<evidence type="ECO:0000256" key="8">
    <source>
        <dbReference type="ARBA" id="ARBA00022729"/>
    </source>
</evidence>
<keyword evidence="14" id="KW-0406">Ion transport</keyword>
<dbReference type="GO" id="GO:0015293">
    <property type="term" value="F:symporter activity"/>
    <property type="evidence" value="ECO:0007669"/>
    <property type="project" value="UniProtKB-KW"/>
</dbReference>
<evidence type="ECO:0000256" key="1">
    <source>
        <dbReference type="ARBA" id="ARBA00004141"/>
    </source>
</evidence>
<evidence type="ECO:0000313" key="20">
    <source>
        <dbReference type="Proteomes" id="UP000515204"/>
    </source>
</evidence>
<evidence type="ECO:0000256" key="3">
    <source>
        <dbReference type="ARBA" id="ARBA00022448"/>
    </source>
</evidence>
<feature type="transmembrane region" description="Helical" evidence="17">
    <location>
        <begin position="507"/>
        <end position="531"/>
    </location>
</feature>
<evidence type="ECO:0000256" key="7">
    <source>
        <dbReference type="ARBA" id="ARBA00022692"/>
    </source>
</evidence>
<dbReference type="Gene3D" id="1.20.1420.30">
    <property type="entry name" value="NCX, central ion-binding region"/>
    <property type="match status" value="2"/>
</dbReference>
<dbReference type="GO" id="GO:0008273">
    <property type="term" value="F:calcium, potassium:sodium antiporter activity"/>
    <property type="evidence" value="ECO:0007669"/>
    <property type="project" value="TreeGrafter"/>
</dbReference>
<evidence type="ECO:0000256" key="4">
    <source>
        <dbReference type="ARBA" id="ARBA00022449"/>
    </source>
</evidence>
<feature type="domain" description="Sodium/calcium exchanger membrane region" evidence="19">
    <location>
        <begin position="101"/>
        <end position="243"/>
    </location>
</feature>
<evidence type="ECO:0000256" key="12">
    <source>
        <dbReference type="ARBA" id="ARBA00022989"/>
    </source>
</evidence>
<reference evidence="21" key="1">
    <citation type="submission" date="2025-08" db="UniProtKB">
        <authorList>
            <consortium name="RefSeq"/>
        </authorList>
    </citation>
    <scope>IDENTIFICATION</scope>
</reference>
<gene>
    <name evidence="21" type="primary">LOC106752113</name>
</gene>
<keyword evidence="15 17" id="KW-0472">Membrane</keyword>
<evidence type="ECO:0000256" key="18">
    <source>
        <dbReference type="SAM" id="SignalP"/>
    </source>
</evidence>
<evidence type="ECO:0000256" key="17">
    <source>
        <dbReference type="SAM" id="Phobius"/>
    </source>
</evidence>
<organism evidence="20 21">
    <name type="scientific">Dinoponera quadriceps</name>
    <name type="common">South American ant</name>
    <dbReference type="NCBI Taxonomy" id="609295"/>
    <lineage>
        <taxon>Eukaryota</taxon>
        <taxon>Metazoa</taxon>
        <taxon>Ecdysozoa</taxon>
        <taxon>Arthropoda</taxon>
        <taxon>Hexapoda</taxon>
        <taxon>Insecta</taxon>
        <taxon>Pterygota</taxon>
        <taxon>Neoptera</taxon>
        <taxon>Endopterygota</taxon>
        <taxon>Hymenoptera</taxon>
        <taxon>Apocrita</taxon>
        <taxon>Aculeata</taxon>
        <taxon>Formicoidea</taxon>
        <taxon>Formicidae</taxon>
        <taxon>Ponerinae</taxon>
        <taxon>Ponerini</taxon>
        <taxon>Dinoponera</taxon>
    </lineage>
</organism>
<feature type="chain" id="PRO_5028400477" evidence="18">
    <location>
        <begin position="19"/>
        <end position="538"/>
    </location>
</feature>
<keyword evidence="3" id="KW-0813">Transport</keyword>
<keyword evidence="8 18" id="KW-0732">Signal</keyword>
<dbReference type="Pfam" id="PF01699">
    <property type="entry name" value="Na_Ca_ex"/>
    <property type="match status" value="2"/>
</dbReference>
<dbReference type="InterPro" id="IPR044880">
    <property type="entry name" value="NCX_ion-bd_dom_sf"/>
</dbReference>
<keyword evidence="13" id="KW-0915">Sodium</keyword>
<accession>A0A6P3YGW8</accession>
<dbReference type="KEGG" id="dqu:106752113"/>
<dbReference type="PANTHER" id="PTHR10846">
    <property type="entry name" value="SODIUM/POTASSIUM/CALCIUM EXCHANGER"/>
    <property type="match status" value="1"/>
</dbReference>
<feature type="transmembrane region" description="Helical" evidence="17">
    <location>
        <begin position="409"/>
        <end position="431"/>
    </location>
</feature>
<dbReference type="PANTHER" id="PTHR10846:SF2">
    <property type="entry name" value="RE48874P"/>
    <property type="match status" value="1"/>
</dbReference>
<evidence type="ECO:0000256" key="10">
    <source>
        <dbReference type="ARBA" id="ARBA00022847"/>
    </source>
</evidence>
<feature type="transmembrane region" description="Helical" evidence="17">
    <location>
        <begin position="474"/>
        <end position="495"/>
    </location>
</feature>
<keyword evidence="12 17" id="KW-1133">Transmembrane helix</keyword>
<keyword evidence="20" id="KW-1185">Reference proteome</keyword>
<dbReference type="NCBIfam" id="TIGR00367">
    <property type="entry name" value="calcium/sodium antiporter"/>
    <property type="match status" value="1"/>
</dbReference>
<dbReference type="InterPro" id="IPR004481">
    <property type="entry name" value="K/Na/Ca-exchanger"/>
</dbReference>
<keyword evidence="11" id="KW-0630">Potassium</keyword>
<evidence type="ECO:0000256" key="11">
    <source>
        <dbReference type="ARBA" id="ARBA00022958"/>
    </source>
</evidence>
<dbReference type="FunFam" id="1.20.1420.30:FF:000009">
    <property type="entry name" value="sodium/potassium/calcium exchanger 5 isoform X2"/>
    <property type="match status" value="1"/>
</dbReference>
<evidence type="ECO:0000256" key="2">
    <source>
        <dbReference type="ARBA" id="ARBA00005364"/>
    </source>
</evidence>
<dbReference type="GO" id="GO:0005262">
    <property type="term" value="F:calcium channel activity"/>
    <property type="evidence" value="ECO:0007669"/>
    <property type="project" value="TreeGrafter"/>
</dbReference>
<evidence type="ECO:0000256" key="9">
    <source>
        <dbReference type="ARBA" id="ARBA00022837"/>
    </source>
</evidence>
<keyword evidence="9" id="KW-0106">Calcium</keyword>